<dbReference type="InterPro" id="IPR050336">
    <property type="entry name" value="Chromosome_partition/occlusion"/>
</dbReference>
<dbReference type="STRING" id="935700.jaqu_38890"/>
<evidence type="ECO:0000256" key="1">
    <source>
        <dbReference type="SAM" id="MobiDB-lite"/>
    </source>
</evidence>
<dbReference type="EMBL" id="JYFE01000076">
    <property type="protein sequence ID" value="KIT14401.1"/>
    <property type="molecule type" value="Genomic_DNA"/>
</dbReference>
<dbReference type="PATRIC" id="fig|935700.4.peg.4006"/>
<name>A0A0D1EC02_9RHOB</name>
<dbReference type="InterPro" id="IPR037972">
    <property type="entry name" value="RepB_N"/>
</dbReference>
<gene>
    <name evidence="3" type="ORF">jaqu_38890</name>
</gene>
<feature type="domain" description="ParB-like N-terminal" evidence="2">
    <location>
        <begin position="84"/>
        <end position="184"/>
    </location>
</feature>
<proteinExistence type="predicted"/>
<dbReference type="GO" id="GO:0007059">
    <property type="term" value="P:chromosome segregation"/>
    <property type="evidence" value="ECO:0007669"/>
    <property type="project" value="TreeGrafter"/>
</dbReference>
<dbReference type="Gene3D" id="3.90.1530.30">
    <property type="match status" value="1"/>
</dbReference>
<dbReference type="CDD" id="cd16405">
    <property type="entry name" value="RepB_like_N"/>
    <property type="match status" value="1"/>
</dbReference>
<dbReference type="AlphaFoldDB" id="A0A0D1EC02"/>
<evidence type="ECO:0000313" key="4">
    <source>
        <dbReference type="Proteomes" id="UP000032232"/>
    </source>
</evidence>
<organism evidence="3 4">
    <name type="scientific">Jannaschia aquimarina</name>
    <dbReference type="NCBI Taxonomy" id="935700"/>
    <lineage>
        <taxon>Bacteria</taxon>
        <taxon>Pseudomonadati</taxon>
        <taxon>Pseudomonadota</taxon>
        <taxon>Alphaproteobacteria</taxon>
        <taxon>Rhodobacterales</taxon>
        <taxon>Roseobacteraceae</taxon>
        <taxon>Jannaschia</taxon>
    </lineage>
</organism>
<dbReference type="OrthoDB" id="7656008at2"/>
<comment type="caution">
    <text evidence="3">The sequence shown here is derived from an EMBL/GenBank/DDBJ whole genome shotgun (WGS) entry which is preliminary data.</text>
</comment>
<dbReference type="InterPro" id="IPR036086">
    <property type="entry name" value="ParB/Sulfiredoxin_sf"/>
</dbReference>
<dbReference type="Pfam" id="PF02195">
    <property type="entry name" value="ParB_N"/>
    <property type="match status" value="1"/>
</dbReference>
<dbReference type="GO" id="GO:0005694">
    <property type="term" value="C:chromosome"/>
    <property type="evidence" value="ECO:0007669"/>
    <property type="project" value="TreeGrafter"/>
</dbReference>
<accession>A0A0D1EC02</accession>
<reference evidence="3 4" key="1">
    <citation type="submission" date="2015-02" db="EMBL/GenBank/DDBJ databases">
        <title>Genome Sequence of Jannaschia aquimarina DSM28248, a member of the Roseobacter clade.</title>
        <authorList>
            <person name="Voget S."/>
            <person name="Daniel R."/>
        </authorList>
    </citation>
    <scope>NUCLEOTIDE SEQUENCE [LARGE SCALE GENOMIC DNA]</scope>
    <source>
        <strain evidence="3 4">GSW-M26</strain>
    </source>
</reference>
<protein>
    <submittedName>
        <fullName evidence="3">ParB-like nuclease domain protein</fullName>
    </submittedName>
</protein>
<evidence type="ECO:0000313" key="3">
    <source>
        <dbReference type="EMBL" id="KIT14401.1"/>
    </source>
</evidence>
<sequence>MTRKRRMFDINLPEEQDAETDPPIPADLETKSLTPRRRGPMASAIGEAGDALRYRKRIEEEIRAENDALAEEFVRLKREGLIVDLVRLDDVVAGKLVRDRSPITDLELQDLKASILAIGLSNPIRVEPREDGRYELVEGLRRLSAYRELHGETGDERWARIPAGLLVAGQGEAALYRRMVDENLTRKDVSFAEMAALARAYAEAGIEGCEDVDQAVNVLYASVSAQKRSYIRRFAALLMMADKTLAHPYALSRALGLQLVDRLEAEPGSIRDLKSMLDAASKRDATREAEIIREFLAGRSTPLPDKARGAPKGARRGRVALSVPVGPGVKCTATDGKVELRARMDFGTVERARLEAAIEAFFAALEDR</sequence>
<dbReference type="SMART" id="SM00470">
    <property type="entry name" value="ParB"/>
    <property type="match status" value="1"/>
</dbReference>
<dbReference type="PANTHER" id="PTHR33375">
    <property type="entry name" value="CHROMOSOME-PARTITIONING PROTEIN PARB-RELATED"/>
    <property type="match status" value="1"/>
</dbReference>
<evidence type="ECO:0000259" key="2">
    <source>
        <dbReference type="SMART" id="SM00470"/>
    </source>
</evidence>
<dbReference type="SUPFAM" id="SSF110849">
    <property type="entry name" value="ParB/Sulfiredoxin"/>
    <property type="match status" value="1"/>
</dbReference>
<dbReference type="Proteomes" id="UP000032232">
    <property type="component" value="Unassembled WGS sequence"/>
</dbReference>
<dbReference type="InterPro" id="IPR003115">
    <property type="entry name" value="ParB_N"/>
</dbReference>
<feature type="region of interest" description="Disordered" evidence="1">
    <location>
        <begin position="1"/>
        <end position="41"/>
    </location>
</feature>
<dbReference type="PANTHER" id="PTHR33375:SF1">
    <property type="entry name" value="CHROMOSOME-PARTITIONING PROTEIN PARB-RELATED"/>
    <property type="match status" value="1"/>
</dbReference>
<keyword evidence="4" id="KW-1185">Reference proteome</keyword>
<dbReference type="RefSeq" id="WP_043920633.1">
    <property type="nucleotide sequence ID" value="NZ_FZPF01000018.1"/>
</dbReference>